<proteinExistence type="predicted"/>
<dbReference type="AlphaFoldDB" id="A0A0K2SYT8"/>
<reference evidence="1" key="1">
    <citation type="submission" date="2014-05" db="EMBL/GenBank/DDBJ databases">
        <authorList>
            <person name="Chronopoulou M."/>
        </authorList>
    </citation>
    <scope>NUCLEOTIDE SEQUENCE</scope>
    <source>
        <tissue evidence="1">Whole organism</tissue>
    </source>
</reference>
<organism evidence="1">
    <name type="scientific">Lepeophtheirus salmonis</name>
    <name type="common">Salmon louse</name>
    <name type="synonym">Caligus salmonis</name>
    <dbReference type="NCBI Taxonomy" id="72036"/>
    <lineage>
        <taxon>Eukaryota</taxon>
        <taxon>Metazoa</taxon>
        <taxon>Ecdysozoa</taxon>
        <taxon>Arthropoda</taxon>
        <taxon>Crustacea</taxon>
        <taxon>Multicrustacea</taxon>
        <taxon>Hexanauplia</taxon>
        <taxon>Copepoda</taxon>
        <taxon>Siphonostomatoida</taxon>
        <taxon>Caligidae</taxon>
        <taxon>Lepeophtheirus</taxon>
    </lineage>
</organism>
<feature type="non-terminal residue" evidence="1">
    <location>
        <position position="1"/>
    </location>
</feature>
<accession>A0A0K2SYT8</accession>
<evidence type="ECO:0000313" key="1">
    <source>
        <dbReference type="EMBL" id="CDW18411.1"/>
    </source>
</evidence>
<sequence length="58" mass="6779">FNASFVSLDSCCSLDSLIYFSYFCSIVFLVRQEHCFTCDSLELEVDAIQLLRIFFEFC</sequence>
<name>A0A0K2SYT8_LEPSM</name>
<dbReference type="EMBL" id="HACA01001050">
    <property type="protein sequence ID" value="CDW18411.1"/>
    <property type="molecule type" value="Transcribed_RNA"/>
</dbReference>
<protein>
    <submittedName>
        <fullName evidence="1">Uncharacterized protein</fullName>
    </submittedName>
</protein>